<evidence type="ECO:0000259" key="2">
    <source>
        <dbReference type="PROSITE" id="PS51384"/>
    </source>
</evidence>
<dbReference type="Pfam" id="PF04954">
    <property type="entry name" value="SIP"/>
    <property type="match status" value="1"/>
</dbReference>
<accession>A0ABW3G0A4</accession>
<dbReference type="InterPro" id="IPR017938">
    <property type="entry name" value="Riboflavin_synthase-like_b-brl"/>
</dbReference>
<sequence>MAVLARPAYRTFEVEVVGVRRLGPSFARITFGGAHGFGAGGDDQRIKILLPRPGCTVADLPSGDDWYRSWLAIPEPVRPVARTYTVRAFRPETGELDVDFVLHGDGAHSGPASAWAAAARPGDRIGLVGPDRPGRGQPWGCEWAPPSTASRLVIAGDETAVPAVAAIVEGLPADARGVACLEIPDPADRQDWNTPRGLEIRWLARGRAPHGERLVHEVTDVMAELHRPGTTTGPGDADPDGDQLWDVPEPGATPGRLYGWLAGEAGAIRTLRRLLVHDHGVPRGSVAFMGYWRLGHR</sequence>
<dbReference type="SUPFAM" id="SSF63380">
    <property type="entry name" value="Riboflavin synthase domain-like"/>
    <property type="match status" value="1"/>
</dbReference>
<dbReference type="Pfam" id="PF08021">
    <property type="entry name" value="FAD_binding_9"/>
    <property type="match status" value="1"/>
</dbReference>
<feature type="domain" description="FAD-binding FR-type" evidence="2">
    <location>
        <begin position="9"/>
        <end position="137"/>
    </location>
</feature>
<dbReference type="Gene3D" id="2.40.30.10">
    <property type="entry name" value="Translation factors"/>
    <property type="match status" value="1"/>
</dbReference>
<dbReference type="InterPro" id="IPR017927">
    <property type="entry name" value="FAD-bd_FR_type"/>
</dbReference>
<dbReference type="Proteomes" id="UP001597018">
    <property type="component" value="Unassembled WGS sequence"/>
</dbReference>
<dbReference type="PANTHER" id="PTHR30157">
    <property type="entry name" value="FERRIC REDUCTASE, NADPH-DEPENDENT"/>
    <property type="match status" value="1"/>
</dbReference>
<name>A0ABW3G0A4_9PSEU</name>
<dbReference type="InterPro" id="IPR013113">
    <property type="entry name" value="SIP_FAD-bd"/>
</dbReference>
<proteinExistence type="predicted"/>
<gene>
    <name evidence="3" type="ORF">ACFQ16_30440</name>
</gene>
<dbReference type="Gene3D" id="3.40.50.80">
    <property type="entry name" value="Nucleotide-binding domain of ferredoxin-NADP reductase (FNR) module"/>
    <property type="match status" value="1"/>
</dbReference>
<reference evidence="4" key="1">
    <citation type="journal article" date="2019" name="Int. J. Syst. Evol. Microbiol.">
        <title>The Global Catalogue of Microorganisms (GCM) 10K type strain sequencing project: providing services to taxonomists for standard genome sequencing and annotation.</title>
        <authorList>
            <consortium name="The Broad Institute Genomics Platform"/>
            <consortium name="The Broad Institute Genome Sequencing Center for Infectious Disease"/>
            <person name="Wu L."/>
            <person name="Ma J."/>
        </authorList>
    </citation>
    <scope>NUCLEOTIDE SEQUENCE [LARGE SCALE GENOMIC DNA]</scope>
    <source>
        <strain evidence="4">CCUG 56401</strain>
    </source>
</reference>
<dbReference type="PANTHER" id="PTHR30157:SF0">
    <property type="entry name" value="NADPH-DEPENDENT FERRIC-CHELATE REDUCTASE"/>
    <property type="match status" value="1"/>
</dbReference>
<dbReference type="InterPro" id="IPR007037">
    <property type="entry name" value="SIP_rossman_dom"/>
</dbReference>
<keyword evidence="4" id="KW-1185">Reference proteome</keyword>
<dbReference type="EMBL" id="JBHTIW010000060">
    <property type="protein sequence ID" value="MFD0924081.1"/>
    <property type="molecule type" value="Genomic_DNA"/>
</dbReference>
<protein>
    <submittedName>
        <fullName evidence="3">Siderophore-interacting protein</fullName>
    </submittedName>
</protein>
<dbReference type="PROSITE" id="PS51384">
    <property type="entry name" value="FAD_FR"/>
    <property type="match status" value="1"/>
</dbReference>
<dbReference type="InterPro" id="IPR039374">
    <property type="entry name" value="SIP_fam"/>
</dbReference>
<dbReference type="RefSeq" id="WP_263247670.1">
    <property type="nucleotide sequence ID" value="NZ_BAABLT010000017.1"/>
</dbReference>
<comment type="caution">
    <text evidence="3">The sequence shown here is derived from an EMBL/GenBank/DDBJ whole genome shotgun (WGS) entry which is preliminary data.</text>
</comment>
<evidence type="ECO:0000256" key="1">
    <source>
        <dbReference type="SAM" id="MobiDB-lite"/>
    </source>
</evidence>
<dbReference type="CDD" id="cd06193">
    <property type="entry name" value="siderophore_interacting"/>
    <property type="match status" value="1"/>
</dbReference>
<organism evidence="3 4">
    <name type="scientific">Saccharopolyspora rosea</name>
    <dbReference type="NCBI Taxonomy" id="524884"/>
    <lineage>
        <taxon>Bacteria</taxon>
        <taxon>Bacillati</taxon>
        <taxon>Actinomycetota</taxon>
        <taxon>Actinomycetes</taxon>
        <taxon>Pseudonocardiales</taxon>
        <taxon>Pseudonocardiaceae</taxon>
        <taxon>Saccharopolyspora</taxon>
    </lineage>
</organism>
<evidence type="ECO:0000313" key="3">
    <source>
        <dbReference type="EMBL" id="MFD0924081.1"/>
    </source>
</evidence>
<evidence type="ECO:0000313" key="4">
    <source>
        <dbReference type="Proteomes" id="UP001597018"/>
    </source>
</evidence>
<feature type="region of interest" description="Disordered" evidence="1">
    <location>
        <begin position="227"/>
        <end position="249"/>
    </location>
</feature>
<dbReference type="InterPro" id="IPR039261">
    <property type="entry name" value="FNR_nucleotide-bd"/>
</dbReference>